<keyword evidence="6" id="KW-1185">Reference proteome</keyword>
<evidence type="ECO:0000256" key="1">
    <source>
        <dbReference type="SAM" id="MobiDB-lite"/>
    </source>
</evidence>
<dbReference type="HOGENOM" id="CLU_036814_1_1_11"/>
<dbReference type="KEGG" id="snq:CP978_13945"/>
<gene>
    <name evidence="5" type="ORF">CP978_13945</name>
    <name evidence="4" type="ORF">SNOD_13650</name>
</gene>
<feature type="transmembrane region" description="Helical" evidence="2">
    <location>
        <begin position="196"/>
        <end position="219"/>
    </location>
</feature>
<keyword evidence="2" id="KW-1133">Transmembrane helix</keyword>
<feature type="compositionally biased region" description="Pro residues" evidence="1">
    <location>
        <begin position="68"/>
        <end position="92"/>
    </location>
</feature>
<reference evidence="5 7" key="3">
    <citation type="submission" date="2017-09" db="EMBL/GenBank/DDBJ databases">
        <title>Streptomyces genome completion.</title>
        <authorList>
            <person name="Lee N."/>
            <person name="Cho B.-K."/>
        </authorList>
    </citation>
    <scope>NUCLEOTIDE SEQUENCE [LARGE SCALE GENOMIC DNA]</scope>
    <source>
        <strain evidence="5 7">ATCC 14899</strain>
    </source>
</reference>
<dbReference type="InterPro" id="IPR057169">
    <property type="entry name" value="DUF7847"/>
</dbReference>
<protein>
    <submittedName>
        <fullName evidence="4">Membrane protein</fullName>
    </submittedName>
</protein>
<feature type="transmembrane region" description="Helical" evidence="2">
    <location>
        <begin position="284"/>
        <end position="311"/>
    </location>
</feature>
<sequence length="437" mass="44797">MEDTPGWASPGSGSAPSDRQQPGASGAQPPQQPSGQGDAEQGAADGTRPPANWSAEQPPPGQWAAPPAQGPGAPPPPPGGGWGAPPPPPGGYPGPGGWGGPGPGGYGAWGPPPPAAKPGVIPLRPLGLGEILDGAISTMRVYWRQVFGLTLTVAVATQVLVILFQKVLLDDGVTTVTSFDGSDAAFRELAATIRTVMVGSVLVGLVSLLGTLVTTALLTTITSRAVLGRPVTTGEAWREARPQLFRLLGLTLLLPLISIAIVAVCALPGLVVMLAGQTESGGGLALFGVLVGLPLSLWISIRLSLASPALMLEKQTVRKAMGRSVKLVRGSWWRTFGIQVLAQIIAFFLSMVVAIPFTLISGVLDAGGRGGPGWTFLIITGIGSVIGRILSFPFTAGVIVLLYIDQRIRREGLDLDLARSAGPQGHGGTAPSPATWG</sequence>
<feature type="domain" description="DUF7847" evidence="3">
    <location>
        <begin position="186"/>
        <end position="403"/>
    </location>
</feature>
<dbReference type="EMBL" id="CP023747">
    <property type="protein sequence ID" value="QEV39515.1"/>
    <property type="molecule type" value="Genomic_DNA"/>
</dbReference>
<feature type="transmembrane region" description="Helical" evidence="2">
    <location>
        <begin position="332"/>
        <end position="357"/>
    </location>
</feature>
<accession>A0A0B5DLT0</accession>
<keyword evidence="2" id="KW-0812">Transmembrane</keyword>
<evidence type="ECO:0000259" key="3">
    <source>
        <dbReference type="Pfam" id="PF25231"/>
    </source>
</evidence>
<feature type="compositionally biased region" description="Low complexity" evidence="1">
    <location>
        <begin position="8"/>
        <end position="46"/>
    </location>
</feature>
<dbReference type="Pfam" id="PF25231">
    <property type="entry name" value="DUF7847"/>
    <property type="match status" value="1"/>
</dbReference>
<feature type="compositionally biased region" description="Gly residues" evidence="1">
    <location>
        <begin position="93"/>
        <end position="108"/>
    </location>
</feature>
<dbReference type="PANTHER" id="PTHR33133">
    <property type="entry name" value="OS08G0107100 PROTEIN-RELATED"/>
    <property type="match status" value="1"/>
</dbReference>
<dbReference type="AlphaFoldDB" id="A0A0B5DLT0"/>
<feature type="transmembrane region" description="Helical" evidence="2">
    <location>
        <begin position="377"/>
        <end position="404"/>
    </location>
</feature>
<keyword evidence="2" id="KW-0472">Membrane</keyword>
<feature type="transmembrane region" description="Helical" evidence="2">
    <location>
        <begin position="146"/>
        <end position="164"/>
    </location>
</feature>
<evidence type="ECO:0000313" key="4">
    <source>
        <dbReference type="EMBL" id="AJE40972.1"/>
    </source>
</evidence>
<dbReference type="RefSeq" id="WP_043440772.1">
    <property type="nucleotide sequence ID" value="NZ_CP009313.1"/>
</dbReference>
<dbReference type="Proteomes" id="UP000325763">
    <property type="component" value="Chromosome"/>
</dbReference>
<proteinExistence type="predicted"/>
<dbReference type="STRING" id="40318.SNOD_13650"/>
<dbReference type="Proteomes" id="UP000031526">
    <property type="component" value="Chromosome"/>
</dbReference>
<dbReference type="OrthoDB" id="121140at2"/>
<organism evidence="4 6">
    <name type="scientific">Streptomyces nodosus</name>
    <dbReference type="NCBI Taxonomy" id="40318"/>
    <lineage>
        <taxon>Bacteria</taxon>
        <taxon>Bacillati</taxon>
        <taxon>Actinomycetota</taxon>
        <taxon>Actinomycetes</taxon>
        <taxon>Kitasatosporales</taxon>
        <taxon>Streptomycetaceae</taxon>
        <taxon>Streptomyces</taxon>
    </lineage>
</organism>
<evidence type="ECO:0000256" key="2">
    <source>
        <dbReference type="SAM" id="Phobius"/>
    </source>
</evidence>
<reference evidence="6" key="1">
    <citation type="submission" date="2014-09" db="EMBL/GenBank/DDBJ databases">
        <title>Sequence of the Streptomyces nodosus genome.</title>
        <authorList>
            <person name="Sweeney P."/>
            <person name="Stephens N."/>
            <person name="Murphy C."/>
            <person name="Caffrey P."/>
        </authorList>
    </citation>
    <scope>NUCLEOTIDE SEQUENCE [LARGE SCALE GENOMIC DNA]</scope>
    <source>
        <strain evidence="6">ATCC 14899</strain>
    </source>
</reference>
<feature type="transmembrane region" description="Helical" evidence="2">
    <location>
        <begin position="247"/>
        <end position="272"/>
    </location>
</feature>
<name>A0A0B5DLT0_9ACTN</name>
<reference evidence="4 6" key="2">
    <citation type="journal article" date="2016" name="Appl. Microbiol. Biotechnol.">
        <title>Exploiting the genome sequence of Streptomyces nodosus for enhanced antibiotic production.</title>
        <authorList>
            <person name="Sweeney P."/>
            <person name="Murphy C.D."/>
            <person name="Caffrey P."/>
        </authorList>
    </citation>
    <scope>NUCLEOTIDE SEQUENCE [LARGE SCALE GENOMIC DNA]</scope>
    <source>
        <strain evidence="4 6">ATCC 14899</strain>
    </source>
</reference>
<evidence type="ECO:0000313" key="5">
    <source>
        <dbReference type="EMBL" id="QEV39515.1"/>
    </source>
</evidence>
<evidence type="ECO:0000313" key="6">
    <source>
        <dbReference type="Proteomes" id="UP000031526"/>
    </source>
</evidence>
<evidence type="ECO:0000313" key="7">
    <source>
        <dbReference type="Proteomes" id="UP000325763"/>
    </source>
</evidence>
<dbReference type="PANTHER" id="PTHR33133:SF1">
    <property type="entry name" value="EXPRESSED PROTEIN-RELATED"/>
    <property type="match status" value="1"/>
</dbReference>
<feature type="region of interest" description="Disordered" evidence="1">
    <location>
        <begin position="1"/>
        <end position="111"/>
    </location>
</feature>
<dbReference type="EMBL" id="CP009313">
    <property type="protein sequence ID" value="AJE40972.1"/>
    <property type="molecule type" value="Genomic_DNA"/>
</dbReference>